<accession>A0A810L9G1</accession>
<dbReference type="EMBL" id="AP023354">
    <property type="protein sequence ID" value="BCJ31525.1"/>
    <property type="molecule type" value="Genomic_DNA"/>
</dbReference>
<keyword evidence="3" id="KW-1185">Reference proteome</keyword>
<evidence type="ECO:0000256" key="1">
    <source>
        <dbReference type="SAM" id="MobiDB-lite"/>
    </source>
</evidence>
<reference evidence="2" key="1">
    <citation type="submission" date="2020-08" db="EMBL/GenBank/DDBJ databases">
        <title>Whole genome shotgun sequence of Actinocatenispora sera NBRC 101916.</title>
        <authorList>
            <person name="Komaki H."/>
            <person name="Tamura T."/>
        </authorList>
    </citation>
    <scope>NUCLEOTIDE SEQUENCE</scope>
    <source>
        <strain evidence="2">NBRC 101916</strain>
    </source>
</reference>
<feature type="region of interest" description="Disordered" evidence="1">
    <location>
        <begin position="67"/>
        <end position="108"/>
    </location>
</feature>
<dbReference type="KEGG" id="aser:Asera_56330"/>
<protein>
    <submittedName>
        <fullName evidence="2">Uncharacterized protein</fullName>
    </submittedName>
</protein>
<proteinExistence type="predicted"/>
<sequence>MASPSGGNSEYLIGRSRGLVASVSAGNTIVTLMSGEGTHRMWRFPAAAVRTVRRYRAGFAAAGRPGLPLAGRDGRAAPDPVRPYGASSAPTPTRICRSPDASPLGDAW</sequence>
<dbReference type="Proteomes" id="UP000680750">
    <property type="component" value="Chromosome"/>
</dbReference>
<gene>
    <name evidence="2" type="ORF">Asera_56330</name>
</gene>
<name>A0A810L9G1_9ACTN</name>
<evidence type="ECO:0000313" key="2">
    <source>
        <dbReference type="EMBL" id="BCJ31525.1"/>
    </source>
</evidence>
<dbReference type="AlphaFoldDB" id="A0A810L9G1"/>
<evidence type="ECO:0000313" key="3">
    <source>
        <dbReference type="Proteomes" id="UP000680750"/>
    </source>
</evidence>
<organism evidence="2 3">
    <name type="scientific">Actinocatenispora sera</name>
    <dbReference type="NCBI Taxonomy" id="390989"/>
    <lineage>
        <taxon>Bacteria</taxon>
        <taxon>Bacillati</taxon>
        <taxon>Actinomycetota</taxon>
        <taxon>Actinomycetes</taxon>
        <taxon>Micromonosporales</taxon>
        <taxon>Micromonosporaceae</taxon>
        <taxon>Actinocatenispora</taxon>
    </lineage>
</organism>